<feature type="domain" description="FAD-binding" evidence="1">
    <location>
        <begin position="5"/>
        <end position="311"/>
    </location>
</feature>
<dbReference type="InterPro" id="IPR036188">
    <property type="entry name" value="FAD/NAD-bd_sf"/>
</dbReference>
<accession>A0ABT4L1Z0</accession>
<proteinExistence type="predicted"/>
<organism evidence="2 3">
    <name type="scientific">Pedobacter rhodius</name>
    <dbReference type="NCBI Taxonomy" id="3004098"/>
    <lineage>
        <taxon>Bacteria</taxon>
        <taxon>Pseudomonadati</taxon>
        <taxon>Bacteroidota</taxon>
        <taxon>Sphingobacteriia</taxon>
        <taxon>Sphingobacteriales</taxon>
        <taxon>Sphingobacteriaceae</taxon>
        <taxon>Pedobacter</taxon>
    </lineage>
</organism>
<dbReference type="EMBL" id="JAPWGL010000005">
    <property type="protein sequence ID" value="MCZ4225203.1"/>
    <property type="molecule type" value="Genomic_DNA"/>
</dbReference>
<gene>
    <name evidence="2" type="ORF">O0931_17955</name>
</gene>
<dbReference type="PANTHER" id="PTHR42685">
    <property type="entry name" value="GERANYLGERANYL DIPHOSPHATE REDUCTASE"/>
    <property type="match status" value="1"/>
</dbReference>
<dbReference type="SUPFAM" id="SSF51905">
    <property type="entry name" value="FAD/NAD(P)-binding domain"/>
    <property type="match status" value="1"/>
</dbReference>
<dbReference type="Proteomes" id="UP001144341">
    <property type="component" value="Unassembled WGS sequence"/>
</dbReference>
<dbReference type="Pfam" id="PF01494">
    <property type="entry name" value="FAD_binding_3"/>
    <property type="match status" value="1"/>
</dbReference>
<protein>
    <submittedName>
        <fullName evidence="2">NAD(P)/FAD-dependent oxidoreductase</fullName>
    </submittedName>
</protein>
<evidence type="ECO:0000259" key="1">
    <source>
        <dbReference type="Pfam" id="PF01494"/>
    </source>
</evidence>
<dbReference type="InterPro" id="IPR050407">
    <property type="entry name" value="Geranylgeranyl_reductase"/>
</dbReference>
<dbReference type="Gene3D" id="3.50.50.60">
    <property type="entry name" value="FAD/NAD(P)-binding domain"/>
    <property type="match status" value="1"/>
</dbReference>
<name>A0ABT4L1Z0_9SPHI</name>
<reference evidence="2" key="1">
    <citation type="submission" date="2022-12" db="EMBL/GenBank/DDBJ databases">
        <title>Genome sequence of SJ11.</title>
        <authorList>
            <person name="Woo H."/>
        </authorList>
    </citation>
    <scope>NUCLEOTIDE SEQUENCE</scope>
    <source>
        <strain evidence="2">SJ11</strain>
    </source>
</reference>
<dbReference type="InterPro" id="IPR002938">
    <property type="entry name" value="FAD-bd"/>
</dbReference>
<comment type="caution">
    <text evidence="2">The sequence shown here is derived from an EMBL/GenBank/DDBJ whole genome shotgun (WGS) entry which is preliminary data.</text>
</comment>
<dbReference type="RefSeq" id="WP_269416861.1">
    <property type="nucleotide sequence ID" value="NZ_JAPWGL010000005.1"/>
</dbReference>
<keyword evidence="3" id="KW-1185">Reference proteome</keyword>
<dbReference type="PRINTS" id="PR00420">
    <property type="entry name" value="RNGMNOXGNASE"/>
</dbReference>
<evidence type="ECO:0000313" key="3">
    <source>
        <dbReference type="Proteomes" id="UP001144341"/>
    </source>
</evidence>
<evidence type="ECO:0000313" key="2">
    <source>
        <dbReference type="EMBL" id="MCZ4225203.1"/>
    </source>
</evidence>
<sequence length="377" mass="42437">MPLESEILIIGGGLAGLTAALHLNKLGLNVTLIEKNTYPHHKVCGEYISNEVLPYLSWLNLNLKDLWPASITNLQFTSSSDKSVTTTLPLGGWGLSRYALDDFLYRSAINRGVNIFQDTVVNINYLDNQFIIETAAGKAFTANHVVGAYGKRASIDVKLERKFISKKSEYLAVKAHYTSDFPDNLVSLNNFKGGYCGISKVENDVLNICYLADYESFKKHKNIAAYQENVLYKNQYLKNIFEKSEMIFDAPLTISQISFDAKEPVFNHILMIGDTAGLIHPLCGNGMAMAIHSGKILSELLNKYFKGEISSRIELEKKYTANWKSIFRTRLKTGRLLTSLLRNETLENFAMNSLSRMPFVLNKLIKYTHGQPIPISR</sequence>
<dbReference type="PANTHER" id="PTHR42685:SF22">
    <property type="entry name" value="CONDITIONED MEDIUM FACTOR RECEPTOR 1"/>
    <property type="match status" value="1"/>
</dbReference>